<dbReference type="SMART" id="SM00181">
    <property type="entry name" value="EGF"/>
    <property type="match status" value="3"/>
</dbReference>
<evidence type="ECO:0000259" key="3">
    <source>
        <dbReference type="PROSITE" id="PS50026"/>
    </source>
</evidence>
<dbReference type="Gene3D" id="2.20.100.10">
    <property type="entry name" value="Thrombospondin type-1 (TSP1) repeat"/>
    <property type="match status" value="1"/>
</dbReference>
<name>A0AAV2U280_CALDB</name>
<dbReference type="Proteomes" id="UP001497525">
    <property type="component" value="Unassembled WGS sequence"/>
</dbReference>
<evidence type="ECO:0000313" key="5">
    <source>
        <dbReference type="Proteomes" id="UP001497525"/>
    </source>
</evidence>
<dbReference type="AlphaFoldDB" id="A0AAV2U280"/>
<dbReference type="InterPro" id="IPR051830">
    <property type="entry name" value="NOTCH_homolog"/>
</dbReference>
<feature type="disulfide bond" evidence="1">
    <location>
        <begin position="416"/>
        <end position="425"/>
    </location>
</feature>
<comment type="caution">
    <text evidence="4">The sequence shown here is derived from an EMBL/GenBank/DDBJ whole genome shotgun (WGS) entry which is preliminary data.</text>
</comment>
<proteinExistence type="predicted"/>
<keyword evidence="2" id="KW-1133">Transmembrane helix</keyword>
<keyword evidence="2" id="KW-0812">Transmembrane</keyword>
<keyword evidence="2" id="KW-0472">Membrane</keyword>
<comment type="caution">
    <text evidence="1">Lacks conserved residue(s) required for the propagation of feature annotation.</text>
</comment>
<organism evidence="4 5">
    <name type="scientific">Calicophoron daubneyi</name>
    <name type="common">Rumen fluke</name>
    <name type="synonym">Paramphistomum daubneyi</name>
    <dbReference type="NCBI Taxonomy" id="300641"/>
    <lineage>
        <taxon>Eukaryota</taxon>
        <taxon>Metazoa</taxon>
        <taxon>Spiralia</taxon>
        <taxon>Lophotrochozoa</taxon>
        <taxon>Platyhelminthes</taxon>
        <taxon>Trematoda</taxon>
        <taxon>Digenea</taxon>
        <taxon>Plagiorchiida</taxon>
        <taxon>Pronocephalata</taxon>
        <taxon>Paramphistomoidea</taxon>
        <taxon>Paramphistomidae</taxon>
        <taxon>Calicophoron</taxon>
    </lineage>
</organism>
<feature type="domain" description="EGF-like" evidence="3">
    <location>
        <begin position="389"/>
        <end position="426"/>
    </location>
</feature>
<protein>
    <recommendedName>
        <fullName evidence="3">EGF-like domain-containing protein</fullName>
    </recommendedName>
</protein>
<dbReference type="PANTHER" id="PTHR24033">
    <property type="entry name" value="EGF-LIKE DOMAIN-CONTAINING PROTEIN"/>
    <property type="match status" value="1"/>
</dbReference>
<dbReference type="InterPro" id="IPR000742">
    <property type="entry name" value="EGF"/>
</dbReference>
<reference evidence="4" key="1">
    <citation type="submission" date="2024-06" db="EMBL/GenBank/DDBJ databases">
        <authorList>
            <person name="Liu X."/>
            <person name="Lenzi L."/>
            <person name="Haldenby T S."/>
            <person name="Uol C."/>
        </authorList>
    </citation>
    <scope>NUCLEOTIDE SEQUENCE</scope>
</reference>
<dbReference type="PROSITE" id="PS50092">
    <property type="entry name" value="TSP1"/>
    <property type="match status" value="1"/>
</dbReference>
<dbReference type="PROSITE" id="PS50026">
    <property type="entry name" value="EGF_3"/>
    <property type="match status" value="1"/>
</dbReference>
<dbReference type="EMBL" id="CAXLJL010000933">
    <property type="protein sequence ID" value="CAL5141795.1"/>
    <property type="molecule type" value="Genomic_DNA"/>
</dbReference>
<dbReference type="InterPro" id="IPR000884">
    <property type="entry name" value="TSP1_rpt"/>
</dbReference>
<dbReference type="SUPFAM" id="SSF82895">
    <property type="entry name" value="TSP-1 type 1 repeat"/>
    <property type="match status" value="1"/>
</dbReference>
<feature type="transmembrane region" description="Helical" evidence="2">
    <location>
        <begin position="522"/>
        <end position="544"/>
    </location>
</feature>
<keyword evidence="1" id="KW-1015">Disulfide bond</keyword>
<sequence length="545" mass="61277">MSRFLSLNVGFIGILIYFVSFNQTTASFLTNKRVEEIRFFFNHFTPFEDMVHVPSRAQRMGIQFETPFKNVDRLLFYKDCEANVTKILEIYLNTAAQVLGLSSTVENVTTLRELLNTSVNCKKINPDLFLYHLLKKEAEFEDGEYKKFYEDFADSQIMEGDAKDKGYSLLMLLMRAWTPIFLLEVSSSHDWFKSGKKTETTYSGTLSKIHDQWSLMFIDQLCTMIYNLRDANLPIPLGFCPNPCLTLPCVTAPHTSSTKCVPIGPYWNSYRCTCQTKFTWIQLPTAEGHCQVDDKCANYCNEEGTRRCDVIDQKVFCVCRPTHMGRTCSDLRDPCVELSSPSEMPGNMSCNTGQGGKCIGVPGTNTYSCVCPLSFTSDPSYPFPNCLAFKDRCATTMCVQGDCVSSRDGQEVYCICPDEAYGEFCEHVRGKWAQWSPWSECTPNCGISEFQRRVRTRGCLGEACRGGEGHLQMEMCPTLPCPDETLALSRQGRKEEIGELKIQMLQAQSARYVKLVGAVAKALVVLSCVFAAVTATAMAASVYLM</sequence>
<dbReference type="PANTHER" id="PTHR24033:SF224">
    <property type="entry name" value="C-TYPE LECTIN"/>
    <property type="match status" value="1"/>
</dbReference>
<evidence type="ECO:0000256" key="2">
    <source>
        <dbReference type="SAM" id="Phobius"/>
    </source>
</evidence>
<feature type="disulfide bond" evidence="1">
    <location>
        <begin position="393"/>
        <end position="403"/>
    </location>
</feature>
<evidence type="ECO:0000313" key="4">
    <source>
        <dbReference type="EMBL" id="CAL5141795.1"/>
    </source>
</evidence>
<dbReference type="PROSITE" id="PS00022">
    <property type="entry name" value="EGF_1"/>
    <property type="match status" value="2"/>
</dbReference>
<dbReference type="SMART" id="SM00209">
    <property type="entry name" value="TSP1"/>
    <property type="match status" value="1"/>
</dbReference>
<evidence type="ECO:0000256" key="1">
    <source>
        <dbReference type="PROSITE-ProRule" id="PRU00076"/>
    </source>
</evidence>
<accession>A0AAV2U280</accession>
<keyword evidence="1" id="KW-0245">EGF-like domain</keyword>
<dbReference type="InterPro" id="IPR036383">
    <property type="entry name" value="TSP1_rpt_sf"/>
</dbReference>
<gene>
    <name evidence="4" type="ORF">CDAUBV1_LOCUS17108</name>
</gene>